<dbReference type="Gene3D" id="1.10.30.10">
    <property type="entry name" value="High mobility group box domain"/>
    <property type="match status" value="1"/>
</dbReference>
<keyword evidence="5" id="KW-0805">Transcription regulation</keyword>
<evidence type="ECO:0000256" key="10">
    <source>
        <dbReference type="PROSITE-ProRule" id="PRU00267"/>
    </source>
</evidence>
<evidence type="ECO:0000256" key="5">
    <source>
        <dbReference type="ARBA" id="ARBA00023015"/>
    </source>
</evidence>
<dbReference type="PANTHER" id="PTHR45803:SF1">
    <property type="entry name" value="TRANSCRIPTION FACTOR SOX-9"/>
    <property type="match status" value="1"/>
</dbReference>
<keyword evidence="6 10" id="KW-0238">DNA-binding</keyword>
<dbReference type="InterPro" id="IPR022151">
    <property type="entry name" value="Sox_N"/>
</dbReference>
<dbReference type="PANTHER" id="PTHR45803">
    <property type="entry name" value="SOX100B"/>
    <property type="match status" value="1"/>
</dbReference>
<keyword evidence="3" id="KW-0221">Differentiation</keyword>
<dbReference type="AlphaFoldDB" id="A0AAZ3RH99"/>
<protein>
    <recommendedName>
        <fullName evidence="12">HMG box domain-containing protein</fullName>
    </recommendedName>
</protein>
<keyword evidence="7" id="KW-0010">Activator</keyword>
<dbReference type="Ensembl" id="ENSOTST00005136232.1">
    <property type="protein sequence ID" value="ENSOTSP00005139369.1"/>
    <property type="gene ID" value="ENSOTSG00005067314.1"/>
</dbReference>
<reference evidence="14" key="1">
    <citation type="journal article" date="2018" name="PLoS ONE">
        <title>Chinook salmon (Oncorhynchus tshawytscha) genome and transcriptome.</title>
        <authorList>
            <person name="Christensen K.A."/>
            <person name="Leong J.S."/>
            <person name="Sakhrani D."/>
            <person name="Biagi C.A."/>
            <person name="Minkley D.R."/>
            <person name="Withler R.E."/>
            <person name="Rondeau E.B."/>
            <person name="Koop B.F."/>
            <person name="Devlin R.H."/>
        </authorList>
    </citation>
    <scope>NUCLEOTIDE SEQUENCE [LARGE SCALE GENOMIC DNA]</scope>
</reference>
<dbReference type="InterPro" id="IPR009071">
    <property type="entry name" value="HMG_box_dom"/>
</dbReference>
<feature type="compositionally biased region" description="Basic and acidic residues" evidence="11">
    <location>
        <begin position="148"/>
        <end position="161"/>
    </location>
</feature>
<keyword evidence="4" id="KW-0832">Ubl conjugation</keyword>
<feature type="region of interest" description="Disordered" evidence="11">
    <location>
        <begin position="148"/>
        <end position="214"/>
    </location>
</feature>
<dbReference type="GO" id="GO:0002009">
    <property type="term" value="P:morphogenesis of an epithelium"/>
    <property type="evidence" value="ECO:0007669"/>
    <property type="project" value="TreeGrafter"/>
</dbReference>
<dbReference type="PROSITE" id="PS50118">
    <property type="entry name" value="HMG_BOX_2"/>
    <property type="match status" value="1"/>
</dbReference>
<keyword evidence="9 10" id="KW-0539">Nucleus</keyword>
<dbReference type="GO" id="GO:0005634">
    <property type="term" value="C:nucleus"/>
    <property type="evidence" value="ECO:0007669"/>
    <property type="project" value="UniProtKB-SubCell"/>
</dbReference>
<dbReference type="InterPro" id="IPR036910">
    <property type="entry name" value="HMG_box_dom_sf"/>
</dbReference>
<evidence type="ECO:0000256" key="7">
    <source>
        <dbReference type="ARBA" id="ARBA00023159"/>
    </source>
</evidence>
<dbReference type="InterPro" id="IPR050917">
    <property type="entry name" value="SOX_TF"/>
</dbReference>
<reference evidence="13" key="3">
    <citation type="submission" date="2025-09" db="UniProtKB">
        <authorList>
            <consortium name="Ensembl"/>
        </authorList>
    </citation>
    <scope>IDENTIFICATION</scope>
</reference>
<dbReference type="GO" id="GO:0000981">
    <property type="term" value="F:DNA-binding transcription factor activity, RNA polymerase II-specific"/>
    <property type="evidence" value="ECO:0007669"/>
    <property type="project" value="TreeGrafter"/>
</dbReference>
<feature type="domain" description="HMG box" evidence="12">
    <location>
        <begin position="108"/>
        <end position="160"/>
    </location>
</feature>
<evidence type="ECO:0000256" key="4">
    <source>
        <dbReference type="ARBA" id="ARBA00022843"/>
    </source>
</evidence>
<evidence type="ECO:0000256" key="8">
    <source>
        <dbReference type="ARBA" id="ARBA00023163"/>
    </source>
</evidence>
<sequence length="227" mass="25600">MNLLDPFLKMTDEQEKCFSDAPSPSMSEDSVGSPCPSGSGSDTENTRPSDNHLLLGPDGVLGEFKKADQDKFPVCIRDAVSQVLKGYDWTLVPMPVRLNGSSKNKPHVKRPMNAFMVWYPHLHNAELSKTLGKLWRREAPFVEEAERLRVQHKKDHPDYKYQPRRRKSVKNGQSEPEDGEQTHISSGDIFKALQQADSPASSMGEVHSPSEHSGKKYSFEQFIKLSF</sequence>
<evidence type="ECO:0000313" key="13">
    <source>
        <dbReference type="Ensembl" id="ENSOTSP00005139369.1"/>
    </source>
</evidence>
<organism evidence="13 14">
    <name type="scientific">Oncorhynchus tshawytscha</name>
    <name type="common">Chinook salmon</name>
    <name type="synonym">Salmo tshawytscha</name>
    <dbReference type="NCBI Taxonomy" id="74940"/>
    <lineage>
        <taxon>Eukaryota</taxon>
        <taxon>Metazoa</taxon>
        <taxon>Chordata</taxon>
        <taxon>Craniata</taxon>
        <taxon>Vertebrata</taxon>
        <taxon>Euteleostomi</taxon>
        <taxon>Actinopterygii</taxon>
        <taxon>Neopterygii</taxon>
        <taxon>Teleostei</taxon>
        <taxon>Protacanthopterygii</taxon>
        <taxon>Salmoniformes</taxon>
        <taxon>Salmonidae</taxon>
        <taxon>Salmoninae</taxon>
        <taxon>Oncorhynchus</taxon>
    </lineage>
</organism>
<evidence type="ECO:0000256" key="2">
    <source>
        <dbReference type="ARBA" id="ARBA00022499"/>
    </source>
</evidence>
<dbReference type="GO" id="GO:0000978">
    <property type="term" value="F:RNA polymerase II cis-regulatory region sequence-specific DNA binding"/>
    <property type="evidence" value="ECO:0007669"/>
    <property type="project" value="TreeGrafter"/>
</dbReference>
<evidence type="ECO:0000259" key="12">
    <source>
        <dbReference type="PROSITE" id="PS50118"/>
    </source>
</evidence>
<dbReference type="GO" id="GO:0032332">
    <property type="term" value="P:positive regulation of chondrocyte differentiation"/>
    <property type="evidence" value="ECO:0007669"/>
    <property type="project" value="TreeGrafter"/>
</dbReference>
<evidence type="ECO:0000256" key="1">
    <source>
        <dbReference type="ARBA" id="ARBA00004123"/>
    </source>
</evidence>
<feature type="region of interest" description="Disordered" evidence="11">
    <location>
        <begin position="14"/>
        <end position="53"/>
    </location>
</feature>
<dbReference type="Pfam" id="PF00505">
    <property type="entry name" value="HMG_box"/>
    <property type="match status" value="1"/>
</dbReference>
<dbReference type="Proteomes" id="UP000694402">
    <property type="component" value="Unassembled WGS sequence"/>
</dbReference>
<dbReference type="GeneTree" id="ENSGT00940000158269"/>
<evidence type="ECO:0000313" key="14">
    <source>
        <dbReference type="Proteomes" id="UP000694402"/>
    </source>
</evidence>
<dbReference type="SMART" id="SM00398">
    <property type="entry name" value="HMG"/>
    <property type="match status" value="1"/>
</dbReference>
<reference evidence="13" key="2">
    <citation type="submission" date="2025-08" db="UniProtKB">
        <authorList>
            <consortium name="Ensembl"/>
        </authorList>
    </citation>
    <scope>IDENTIFICATION</scope>
</reference>
<dbReference type="GO" id="GO:0048709">
    <property type="term" value="P:oligodendrocyte differentiation"/>
    <property type="evidence" value="ECO:0007669"/>
    <property type="project" value="TreeGrafter"/>
</dbReference>
<comment type="subcellular location">
    <subcellularLocation>
        <location evidence="1">Nucleus</location>
    </subcellularLocation>
</comment>
<evidence type="ECO:0000256" key="3">
    <source>
        <dbReference type="ARBA" id="ARBA00022782"/>
    </source>
</evidence>
<keyword evidence="14" id="KW-1185">Reference proteome</keyword>
<proteinExistence type="predicted"/>
<feature type="compositionally biased region" description="Low complexity" evidence="11">
    <location>
        <begin position="30"/>
        <end position="41"/>
    </location>
</feature>
<evidence type="ECO:0000256" key="6">
    <source>
        <dbReference type="ARBA" id="ARBA00023125"/>
    </source>
</evidence>
<dbReference type="GO" id="GO:0002062">
    <property type="term" value="P:chondrocyte differentiation"/>
    <property type="evidence" value="ECO:0007669"/>
    <property type="project" value="TreeGrafter"/>
</dbReference>
<accession>A0AAZ3RH99</accession>
<keyword evidence="2" id="KW-1017">Isopeptide bond</keyword>
<evidence type="ECO:0000256" key="11">
    <source>
        <dbReference type="SAM" id="MobiDB-lite"/>
    </source>
</evidence>
<dbReference type="GO" id="GO:0007507">
    <property type="term" value="P:heart development"/>
    <property type="evidence" value="ECO:0007669"/>
    <property type="project" value="TreeGrafter"/>
</dbReference>
<dbReference type="GO" id="GO:0000122">
    <property type="term" value="P:negative regulation of transcription by RNA polymerase II"/>
    <property type="evidence" value="ECO:0007669"/>
    <property type="project" value="TreeGrafter"/>
</dbReference>
<evidence type="ECO:0000256" key="9">
    <source>
        <dbReference type="ARBA" id="ARBA00023242"/>
    </source>
</evidence>
<keyword evidence="8" id="KW-0804">Transcription</keyword>
<dbReference type="SUPFAM" id="SSF47095">
    <property type="entry name" value="HMG-box"/>
    <property type="match status" value="1"/>
</dbReference>
<feature type="DNA-binding region" description="HMG box" evidence="10">
    <location>
        <begin position="108"/>
        <end position="160"/>
    </location>
</feature>
<name>A0AAZ3RH99_ONCTS</name>
<dbReference type="Pfam" id="PF12444">
    <property type="entry name" value="Sox_N"/>
    <property type="match status" value="1"/>
</dbReference>